<evidence type="ECO:0000313" key="1">
    <source>
        <dbReference type="EMBL" id="RUS67476.1"/>
    </source>
</evidence>
<keyword evidence="2" id="KW-1185">Reference proteome</keyword>
<dbReference type="EMBL" id="PQSP01000002">
    <property type="protein sequence ID" value="RUS67476.1"/>
    <property type="molecule type" value="Genomic_DNA"/>
</dbReference>
<sequence>MLSVVQVRDLIDKFPFPKWVKEEMHILLHQGDAHIDGHLHLDWDRNTLYEQWLQSNAASQNIRLNDIDGIVITADLHVTESILNTNADGGPFLIVMGNCRARNIVSGGASIIIKKDASISDAVYGFYNHGELDIWGRLITTILINEDHAISIGLNTFIQTGKFSPEDVAYQIKITESIDNSARIPARLKPLLSPRIQLWGDILPALRNGQRVIATTDEKKPDSVEDWVALVWKNPAVLKKVPKQLKTTEAFYLSLFAENSPLDRMLISELVGQIPQNACTEKVMVAAMQLSPKSLLRVPLAVDLHALYEQCFMQVRHPQKIFEDIPEQFRSAAMQKYLQTLDQ</sequence>
<comment type="caution">
    <text evidence="1">The sequence shown here is derived from an EMBL/GenBank/DDBJ whole genome shotgun (WGS) entry which is preliminary data.</text>
</comment>
<name>A0A433SFK2_9BURK</name>
<accession>A0A433SFK2</accession>
<organism evidence="1 2">
    <name type="scientific">Saezia sanguinis</name>
    <dbReference type="NCBI Taxonomy" id="1965230"/>
    <lineage>
        <taxon>Bacteria</taxon>
        <taxon>Pseudomonadati</taxon>
        <taxon>Pseudomonadota</taxon>
        <taxon>Betaproteobacteria</taxon>
        <taxon>Burkholderiales</taxon>
        <taxon>Saeziaceae</taxon>
        <taxon>Saezia</taxon>
    </lineage>
</organism>
<dbReference type="AlphaFoldDB" id="A0A433SFK2"/>
<dbReference type="Proteomes" id="UP000286947">
    <property type="component" value="Unassembled WGS sequence"/>
</dbReference>
<protein>
    <submittedName>
        <fullName evidence="1">Uncharacterized protein</fullName>
    </submittedName>
</protein>
<reference evidence="1 2" key="1">
    <citation type="submission" date="2018-01" db="EMBL/GenBank/DDBJ databases">
        <title>Saezia sanguinis gen. nov., sp. nov., in the order Burkholderiales isolated from human blood.</title>
        <authorList>
            <person name="Medina-Pascual M.J."/>
            <person name="Valdezate S."/>
            <person name="Monzon S."/>
            <person name="Cuesta I."/>
            <person name="Carrasco G."/>
            <person name="Villalon P."/>
            <person name="Saez-Nieto J.A."/>
        </authorList>
    </citation>
    <scope>NUCLEOTIDE SEQUENCE [LARGE SCALE GENOMIC DNA]</scope>
    <source>
        <strain evidence="1 2">CNM695-12</strain>
    </source>
</reference>
<evidence type="ECO:0000313" key="2">
    <source>
        <dbReference type="Proteomes" id="UP000286947"/>
    </source>
</evidence>
<proteinExistence type="predicted"/>
<gene>
    <name evidence="1" type="ORF">CUZ56_01423</name>
</gene>